<dbReference type="GO" id="GO:0046872">
    <property type="term" value="F:metal ion binding"/>
    <property type="evidence" value="ECO:0007669"/>
    <property type="project" value="UniProtKB-KW"/>
</dbReference>
<keyword evidence="8 12" id="KW-1133">Transmembrane helix</keyword>
<feature type="domain" description="Cation efflux protein transmembrane" evidence="13">
    <location>
        <begin position="1"/>
        <end position="66"/>
    </location>
</feature>
<dbReference type="GO" id="GO:1904257">
    <property type="term" value="P:zinc ion import into Golgi lumen"/>
    <property type="evidence" value="ECO:0007669"/>
    <property type="project" value="TreeGrafter"/>
</dbReference>
<protein>
    <recommendedName>
        <fullName evidence="13">Cation efflux protein transmembrane domain-containing protein</fullName>
    </recommendedName>
</protein>
<keyword evidence="9" id="KW-0406">Ion transport</keyword>
<evidence type="ECO:0000256" key="10">
    <source>
        <dbReference type="ARBA" id="ARBA00023136"/>
    </source>
</evidence>
<proteinExistence type="predicted"/>
<dbReference type="EMBL" id="KV896272">
    <property type="protein sequence ID" value="OON16909.1"/>
    <property type="molecule type" value="Genomic_DNA"/>
</dbReference>
<keyword evidence="5" id="KW-0479">Metal-binding</keyword>
<evidence type="ECO:0000256" key="2">
    <source>
        <dbReference type="ARBA" id="ARBA00022448"/>
    </source>
</evidence>
<keyword evidence="2" id="KW-0813">Transport</keyword>
<comment type="subcellular location">
    <subcellularLocation>
        <location evidence="1">Cytoplasmic vesicle</location>
        <location evidence="1">Secretory vesicle membrane</location>
        <topology evidence="1">Multi-pass membrane protein</topology>
    </subcellularLocation>
</comment>
<gene>
    <name evidence="14" type="ORF">X801_07262</name>
</gene>
<evidence type="ECO:0000256" key="8">
    <source>
        <dbReference type="ARBA" id="ARBA00022989"/>
    </source>
</evidence>
<keyword evidence="15" id="KW-1185">Reference proteome</keyword>
<evidence type="ECO:0000256" key="9">
    <source>
        <dbReference type="ARBA" id="ARBA00023065"/>
    </source>
</evidence>
<name>A0A1S8WQY1_OPIVI</name>
<evidence type="ECO:0000259" key="13">
    <source>
        <dbReference type="Pfam" id="PF01545"/>
    </source>
</evidence>
<keyword evidence="7" id="KW-0864">Zinc transport</keyword>
<evidence type="ECO:0000256" key="11">
    <source>
        <dbReference type="ARBA" id="ARBA00048349"/>
    </source>
</evidence>
<dbReference type="GO" id="GO:0005385">
    <property type="term" value="F:zinc ion transmembrane transporter activity"/>
    <property type="evidence" value="ECO:0007669"/>
    <property type="project" value="InterPro"/>
</dbReference>
<feature type="transmembrane region" description="Helical" evidence="12">
    <location>
        <begin position="35"/>
        <end position="55"/>
    </location>
</feature>
<dbReference type="InterPro" id="IPR045316">
    <property type="entry name" value="Msc2-like"/>
</dbReference>
<evidence type="ECO:0000256" key="12">
    <source>
        <dbReference type="SAM" id="Phobius"/>
    </source>
</evidence>
<dbReference type="PANTHER" id="PTHR45755:SF1">
    <property type="entry name" value="PROTON-COUPLED ZINC ANTIPORTER SLC30A5"/>
    <property type="match status" value="1"/>
</dbReference>
<dbReference type="GO" id="GO:0006882">
    <property type="term" value="P:intracellular zinc ion homeostasis"/>
    <property type="evidence" value="ECO:0007669"/>
    <property type="project" value="InterPro"/>
</dbReference>
<evidence type="ECO:0000313" key="15">
    <source>
        <dbReference type="Proteomes" id="UP000243686"/>
    </source>
</evidence>
<keyword evidence="4 12" id="KW-0812">Transmembrane</keyword>
<keyword evidence="3" id="KW-0050">Antiport</keyword>
<dbReference type="Proteomes" id="UP000243686">
    <property type="component" value="Unassembled WGS sequence"/>
</dbReference>
<dbReference type="AlphaFoldDB" id="A0A1S8WQY1"/>
<organism evidence="14 15">
    <name type="scientific">Opisthorchis viverrini</name>
    <name type="common">Southeast Asian liver fluke</name>
    <dbReference type="NCBI Taxonomy" id="6198"/>
    <lineage>
        <taxon>Eukaryota</taxon>
        <taxon>Metazoa</taxon>
        <taxon>Spiralia</taxon>
        <taxon>Lophotrochozoa</taxon>
        <taxon>Platyhelminthes</taxon>
        <taxon>Trematoda</taxon>
        <taxon>Digenea</taxon>
        <taxon>Opisthorchiida</taxon>
        <taxon>Opisthorchiata</taxon>
        <taxon>Opisthorchiidae</taxon>
        <taxon>Opisthorchis</taxon>
    </lineage>
</organism>
<evidence type="ECO:0000256" key="1">
    <source>
        <dbReference type="ARBA" id="ARBA00004638"/>
    </source>
</evidence>
<evidence type="ECO:0000256" key="3">
    <source>
        <dbReference type="ARBA" id="ARBA00022449"/>
    </source>
</evidence>
<dbReference type="PANTHER" id="PTHR45755">
    <property type="match status" value="1"/>
</dbReference>
<reference evidence="14 15" key="1">
    <citation type="submission" date="2015-03" db="EMBL/GenBank/DDBJ databases">
        <title>Draft genome of the nematode, Opisthorchis viverrini.</title>
        <authorList>
            <person name="Mitreva M."/>
        </authorList>
    </citation>
    <scope>NUCLEOTIDE SEQUENCE [LARGE SCALE GENOMIC DNA]</scope>
    <source>
        <strain evidence="14">Khon Kaen</strain>
    </source>
</reference>
<evidence type="ECO:0000313" key="14">
    <source>
        <dbReference type="EMBL" id="OON16909.1"/>
    </source>
</evidence>
<keyword evidence="10 12" id="KW-0472">Membrane</keyword>
<sequence length="69" mass="7579">MLFDSAALVVGLYAAVVSRWEPTRLFSFGAEVLSGFVNALFLLVISGSVFVNALARIHHPPHIHTDRLM</sequence>
<comment type="catalytic activity">
    <reaction evidence="11">
        <text>Zn(2+)(in) + 2 H(+)(out) = Zn(2+)(out) + 2 H(+)(in)</text>
        <dbReference type="Rhea" id="RHEA:72627"/>
        <dbReference type="ChEBI" id="CHEBI:15378"/>
        <dbReference type="ChEBI" id="CHEBI:29105"/>
    </reaction>
</comment>
<accession>A0A1S8WQY1</accession>
<dbReference type="Gene3D" id="1.20.1510.10">
    <property type="entry name" value="Cation efflux protein transmembrane domain"/>
    <property type="match status" value="1"/>
</dbReference>
<dbReference type="InterPro" id="IPR027469">
    <property type="entry name" value="Cation_efflux_TMD_sf"/>
</dbReference>
<feature type="non-terminal residue" evidence="14">
    <location>
        <position position="69"/>
    </location>
</feature>
<dbReference type="GO" id="GO:0012507">
    <property type="term" value="C:ER to Golgi transport vesicle membrane"/>
    <property type="evidence" value="ECO:0007669"/>
    <property type="project" value="UniProtKB-SubCell"/>
</dbReference>
<dbReference type="InterPro" id="IPR058533">
    <property type="entry name" value="Cation_efflux_TM"/>
</dbReference>
<evidence type="ECO:0000256" key="7">
    <source>
        <dbReference type="ARBA" id="ARBA00022906"/>
    </source>
</evidence>
<evidence type="ECO:0000256" key="5">
    <source>
        <dbReference type="ARBA" id="ARBA00022723"/>
    </source>
</evidence>
<dbReference type="Pfam" id="PF01545">
    <property type="entry name" value="Cation_efflux"/>
    <property type="match status" value="1"/>
</dbReference>
<dbReference type="GO" id="GO:0015297">
    <property type="term" value="F:antiporter activity"/>
    <property type="evidence" value="ECO:0007669"/>
    <property type="project" value="UniProtKB-KW"/>
</dbReference>
<evidence type="ECO:0000256" key="4">
    <source>
        <dbReference type="ARBA" id="ARBA00022692"/>
    </source>
</evidence>
<keyword evidence="6" id="KW-0862">Zinc</keyword>
<evidence type="ECO:0000256" key="6">
    <source>
        <dbReference type="ARBA" id="ARBA00022833"/>
    </source>
</evidence>
<dbReference type="GO" id="GO:0032580">
    <property type="term" value="C:Golgi cisterna membrane"/>
    <property type="evidence" value="ECO:0007669"/>
    <property type="project" value="UniProtKB-SubCell"/>
</dbReference>
<dbReference type="SUPFAM" id="SSF161111">
    <property type="entry name" value="Cation efflux protein transmembrane domain-like"/>
    <property type="match status" value="1"/>
</dbReference>